<reference evidence="2 3" key="1">
    <citation type="journal article" date="2005" name="DNA Res.">
        <title>Complete genome sequence of the facultative anaerobic magnetotactic bacterium Magnetospirillum sp. strain AMB-1.</title>
        <authorList>
            <person name="Matsunaga T."/>
            <person name="Okamura Y."/>
            <person name="Fukuda Y."/>
            <person name="Wahyudi A.T."/>
            <person name="Murase Y."/>
            <person name="Takeyama H."/>
        </authorList>
    </citation>
    <scope>NUCLEOTIDE SEQUENCE [LARGE SCALE GENOMIC DNA]</scope>
    <source>
        <strain evidence="3">ATCC 700264 / AMB-1</strain>
    </source>
</reference>
<sequence length="320" mass="33297">MVRHYLVTGGCGFLGSRLVSALLAAGHGVTVLDILAREKASAVPADVRLLAGDVAQPEIVARAMDGVDGCFHLAAVASVEQCNRRWAETHRINQGGCVNVLDAARLAGRERPIPVVLASSAAVYGASGAIPLDEAAPAWPVSPYGADKLGGELHARVSASTFGGRVTALRIFNAFGPGQVPDSPYSGVISIFIDRAMKGEDLVIFGDGAQIRDFVFVDDVVRGFRRAMGVLESSSEPRAAIYNVCGGMGVEIGHLARTVIDLCQSPSRVVHAPARTGDIRLSVGNPAAAHAELGFVPSSRLEDGLAATIAWAKGLAEAGR</sequence>
<accession>Q2W7D4</accession>
<dbReference type="InterPro" id="IPR001509">
    <property type="entry name" value="Epimerase_deHydtase"/>
</dbReference>
<dbReference type="PANTHER" id="PTHR43245:SF13">
    <property type="entry name" value="UDP-D-APIOSE_UDP-D-XYLOSE SYNTHASE 2"/>
    <property type="match status" value="1"/>
</dbReference>
<dbReference type="RefSeq" id="WP_011383847.1">
    <property type="nucleotide sequence ID" value="NC_007626.1"/>
</dbReference>
<evidence type="ECO:0000313" key="3">
    <source>
        <dbReference type="Proteomes" id="UP000007058"/>
    </source>
</evidence>
<dbReference type="EMBL" id="AP007255">
    <property type="protein sequence ID" value="BAE50241.1"/>
    <property type="molecule type" value="Genomic_DNA"/>
</dbReference>
<dbReference type="Gene3D" id="3.40.50.720">
    <property type="entry name" value="NAD(P)-binding Rossmann-like Domain"/>
    <property type="match status" value="1"/>
</dbReference>
<evidence type="ECO:0000259" key="1">
    <source>
        <dbReference type="Pfam" id="PF01370"/>
    </source>
</evidence>
<gene>
    <name evidence="2" type="ordered locus">amb1437</name>
</gene>
<protein>
    <submittedName>
        <fullName evidence="2">Nucleoside-diphosphate-sugar epimerase</fullName>
    </submittedName>
</protein>
<dbReference type="PANTHER" id="PTHR43245">
    <property type="entry name" value="BIFUNCTIONAL POLYMYXIN RESISTANCE PROTEIN ARNA"/>
    <property type="match status" value="1"/>
</dbReference>
<dbReference type="Proteomes" id="UP000007058">
    <property type="component" value="Chromosome"/>
</dbReference>
<dbReference type="STRING" id="342108.amb1437"/>
<dbReference type="InterPro" id="IPR036291">
    <property type="entry name" value="NAD(P)-bd_dom_sf"/>
</dbReference>
<evidence type="ECO:0000313" key="2">
    <source>
        <dbReference type="EMBL" id="BAE50241.1"/>
    </source>
</evidence>
<dbReference type="AlphaFoldDB" id="Q2W7D4"/>
<proteinExistence type="predicted"/>
<dbReference type="HOGENOM" id="CLU_007383_1_7_5"/>
<keyword evidence="3" id="KW-1185">Reference proteome</keyword>
<dbReference type="InterPro" id="IPR050177">
    <property type="entry name" value="Lipid_A_modif_metabolic_enz"/>
</dbReference>
<dbReference type="SUPFAM" id="SSF51735">
    <property type="entry name" value="NAD(P)-binding Rossmann-fold domains"/>
    <property type="match status" value="1"/>
</dbReference>
<dbReference type="Pfam" id="PF01370">
    <property type="entry name" value="Epimerase"/>
    <property type="match status" value="1"/>
</dbReference>
<dbReference type="KEGG" id="mag:amb1437"/>
<organism evidence="2 3">
    <name type="scientific">Paramagnetospirillum magneticum (strain ATCC 700264 / AMB-1)</name>
    <name type="common">Magnetospirillum magneticum</name>
    <dbReference type="NCBI Taxonomy" id="342108"/>
    <lineage>
        <taxon>Bacteria</taxon>
        <taxon>Pseudomonadati</taxon>
        <taxon>Pseudomonadota</taxon>
        <taxon>Alphaproteobacteria</taxon>
        <taxon>Rhodospirillales</taxon>
        <taxon>Magnetospirillaceae</taxon>
        <taxon>Paramagnetospirillum</taxon>
    </lineage>
</organism>
<name>Q2W7D4_PARM1</name>
<feature type="domain" description="NAD-dependent epimerase/dehydratase" evidence="1">
    <location>
        <begin position="6"/>
        <end position="245"/>
    </location>
</feature>